<organism evidence="2 3">
    <name type="scientific">Pandoravirus inopinatum</name>
    <dbReference type="NCBI Taxonomy" id="1605721"/>
    <lineage>
        <taxon>Viruses</taxon>
        <taxon>Pandoravirus</taxon>
    </lineage>
</organism>
<feature type="compositionally biased region" description="Basic residues" evidence="1">
    <location>
        <begin position="667"/>
        <end position="676"/>
    </location>
</feature>
<feature type="compositionally biased region" description="Polar residues" evidence="1">
    <location>
        <begin position="501"/>
        <end position="518"/>
    </location>
</feature>
<dbReference type="RefSeq" id="YP_009120120.1">
    <property type="nucleotide sequence ID" value="NC_026440.1"/>
</dbReference>
<feature type="compositionally biased region" description="Low complexity" evidence="1">
    <location>
        <begin position="548"/>
        <end position="564"/>
    </location>
</feature>
<feature type="compositionally biased region" description="Low complexity" evidence="1">
    <location>
        <begin position="478"/>
        <end position="500"/>
    </location>
</feature>
<feature type="region of interest" description="Disordered" evidence="1">
    <location>
        <begin position="478"/>
        <end position="703"/>
    </location>
</feature>
<feature type="compositionally biased region" description="Basic and acidic residues" evidence="1">
    <location>
        <begin position="677"/>
        <end position="699"/>
    </location>
</feature>
<dbReference type="GeneID" id="23462802"/>
<reference evidence="2 3" key="1">
    <citation type="journal article" date="2015" name="Parasitol. Res.">
        <title>Viruses in close associations with free-living amoebae.</title>
        <authorList>
            <person name="Scheid P."/>
        </authorList>
    </citation>
    <scope>NUCLEOTIDE SEQUENCE [LARGE SCALE GENOMIC DNA]</scope>
    <source>
        <strain evidence="2">KlaHel</strain>
    </source>
</reference>
<feature type="compositionally biased region" description="Low complexity" evidence="1">
    <location>
        <begin position="328"/>
        <end position="339"/>
    </location>
</feature>
<feature type="region of interest" description="Disordered" evidence="1">
    <location>
        <begin position="242"/>
        <end position="343"/>
    </location>
</feature>
<accession>A0A0B5J7L1</accession>
<feature type="compositionally biased region" description="Pro residues" evidence="1">
    <location>
        <begin position="565"/>
        <end position="579"/>
    </location>
</feature>
<feature type="compositionally biased region" description="Basic and acidic residues" evidence="1">
    <location>
        <begin position="632"/>
        <end position="666"/>
    </location>
</feature>
<sequence length="924" mass="99459">MRGAYSPPEPAAMPPDVVYVKLDAATRHAWIVPEGMVVWAMARAEHPGRTDAWRPEDVRRMVALCRSMIDADLAGENPSPLARGAHHDPQGRLLVDSYGFDRLLDGGLAGPAATLLPSAVAQAMTARIRALSRTPLRRLVMTLATDLERGGGNGGPCDTVDDETLRRSAVGAFVQDRCVRGAESCSADTLYRAFVAWASTTTTTIAGHRPIQRPDFWRAIAVHAAHAFDVGGGAHIVSGLTLSHRTQQPRNYDPAAPTRRRPSVDADATSQPSRLGSDAGRGDRSPDHESTREKGQRDKGGVKDGTNRRPLLSGAHRDGSETRGGTGARSPRPTSAAARKSLPPKVRYDTSGYLAAIDLLYDAMGIWDVPTAKTAAGRIMYVLRQRGWNFEKRRIGPGRATPLLRAVDVDAFLTASADIAGAGDAALSIAHYAETDAYVQLMTCLGQKRDPLGRRTAAVHARECIAACIAASEALVVDHPSPSSSSSSSCTETASSAPASDRSTVDVTNPTSAQTASNPRPMDSLTRRRLRQQNPTAGSAPRSPPPTARSTLSSSFPSLSSPSTPTSPTPTPGTVPSAPPAKTVQTMVPAKRSPTEPSHTRRVRRRIVPSSSDDDDEENEQKNRSPDASADAVHESARHKDGDGNGDNKEGNESRRVASVDTEGHRQKQQRQHHTRPIRDDLMDDDKGRKRQEGMRQDDDCPLDDPVSCAAMCRETTMAAPEQAARSHTDPAMDEDAFTPEIHYNSTLVDEMAARATTDHALCVWNRRAGLWRLVLAARPGSDRRRPWRIVADHRMGSQQPPTLSSGAQTDVRWIEWSSVRSLAVDLLTTSAHTVLAVDADCEPPGDDPEAKAVTVASSWLFAVCRAWASGQWPSRDVAVPALALRMAEVAAADPDGPHATEAIAIAQACVQRLRERTLYAPST</sequence>
<dbReference type="EMBL" id="KP136319">
    <property type="protein sequence ID" value="AJF97885.1"/>
    <property type="molecule type" value="Genomic_DNA"/>
</dbReference>
<dbReference type="Proteomes" id="UP000202511">
    <property type="component" value="Segment"/>
</dbReference>
<dbReference type="KEGG" id="vg:23462802"/>
<proteinExistence type="predicted"/>
<protein>
    <submittedName>
        <fullName evidence="2">Uncharacterized protein</fullName>
    </submittedName>
</protein>
<feature type="compositionally biased region" description="Basic and acidic residues" evidence="1">
    <location>
        <begin position="280"/>
        <end position="307"/>
    </location>
</feature>
<evidence type="ECO:0000313" key="2">
    <source>
        <dbReference type="EMBL" id="AJF97885.1"/>
    </source>
</evidence>
<evidence type="ECO:0000256" key="1">
    <source>
        <dbReference type="SAM" id="MobiDB-lite"/>
    </source>
</evidence>
<name>A0A0B5J7L1_9VIRU</name>
<evidence type="ECO:0000313" key="3">
    <source>
        <dbReference type="Proteomes" id="UP000202511"/>
    </source>
</evidence>